<evidence type="ECO:0000313" key="2">
    <source>
        <dbReference type="EMBL" id="MBA0755977.1"/>
    </source>
</evidence>
<accession>A0A7J9D5H0</accession>
<dbReference type="InterPro" id="IPR050820">
    <property type="entry name" value="MFS_Sugar_Transporter"/>
</dbReference>
<organism evidence="2 3">
    <name type="scientific">Gossypium gossypioides</name>
    <name type="common">Mexican cotton</name>
    <name type="synonym">Selera gossypioides</name>
    <dbReference type="NCBI Taxonomy" id="34282"/>
    <lineage>
        <taxon>Eukaryota</taxon>
        <taxon>Viridiplantae</taxon>
        <taxon>Streptophyta</taxon>
        <taxon>Embryophyta</taxon>
        <taxon>Tracheophyta</taxon>
        <taxon>Spermatophyta</taxon>
        <taxon>Magnoliopsida</taxon>
        <taxon>eudicotyledons</taxon>
        <taxon>Gunneridae</taxon>
        <taxon>Pentapetalae</taxon>
        <taxon>rosids</taxon>
        <taxon>malvids</taxon>
        <taxon>Malvales</taxon>
        <taxon>Malvaceae</taxon>
        <taxon>Malvoideae</taxon>
        <taxon>Gossypium</taxon>
    </lineage>
</organism>
<dbReference type="OrthoDB" id="6612291at2759"/>
<reference evidence="2 3" key="1">
    <citation type="journal article" date="2019" name="Genome Biol. Evol.">
        <title>Insights into the evolution of the New World diploid cottons (Gossypium, subgenus Houzingenia) based on genome sequencing.</title>
        <authorList>
            <person name="Grover C.E."/>
            <person name="Arick M.A. 2nd"/>
            <person name="Thrash A."/>
            <person name="Conover J.L."/>
            <person name="Sanders W.S."/>
            <person name="Peterson D.G."/>
            <person name="Frelichowski J.E."/>
            <person name="Scheffler J.A."/>
            <person name="Scheffler B.E."/>
            <person name="Wendel J.F."/>
        </authorList>
    </citation>
    <scope>NUCLEOTIDE SEQUENCE [LARGE SCALE GENOMIC DNA]</scope>
    <source>
        <strain evidence="2">5</strain>
        <tissue evidence="2">Leaf</tissue>
    </source>
</reference>
<proteinExistence type="predicted"/>
<gene>
    <name evidence="2" type="ORF">Gogos_021331</name>
</gene>
<dbReference type="PANTHER" id="PTHR48023:SF6">
    <property type="entry name" value="D-XYLOSE-PROTON SYMPORTER-LIKE 3, CHLOROPLASTIC"/>
    <property type="match status" value="1"/>
</dbReference>
<sequence length="164" mass="18518">MDKEAEVNFLEIFHGPSLKAFIIGGGLVLFQEVSLAPRLTILFSVAADATHLSIAVRLFKLLLTWIAVAKVVDIGRRPLLMGGVGGIACNLYPSFQFNRFEPRICWYSFRLLVECVSESIHMLSLSCEEIFSFFSVVSLLFVVLYVPSSEPLLHEKYCNKLWKQ</sequence>
<dbReference type="Proteomes" id="UP000593579">
    <property type="component" value="Unassembled WGS sequence"/>
</dbReference>
<keyword evidence="1" id="KW-0813">Transport</keyword>
<evidence type="ECO:0000313" key="3">
    <source>
        <dbReference type="Proteomes" id="UP000593579"/>
    </source>
</evidence>
<evidence type="ECO:0000256" key="1">
    <source>
        <dbReference type="ARBA" id="ARBA00022448"/>
    </source>
</evidence>
<dbReference type="EMBL" id="JABEZY010272919">
    <property type="protein sequence ID" value="MBA0755977.1"/>
    <property type="molecule type" value="Genomic_DNA"/>
</dbReference>
<dbReference type="AlphaFoldDB" id="A0A7J9D5H0"/>
<dbReference type="GO" id="GO:1904659">
    <property type="term" value="P:D-glucose transmembrane transport"/>
    <property type="evidence" value="ECO:0007669"/>
    <property type="project" value="TreeGrafter"/>
</dbReference>
<keyword evidence="3" id="KW-1185">Reference proteome</keyword>
<protein>
    <submittedName>
        <fullName evidence="2">Uncharacterized protein</fullName>
    </submittedName>
</protein>
<name>A0A7J9D5H0_GOSGO</name>
<comment type="caution">
    <text evidence="2">The sequence shown here is derived from an EMBL/GenBank/DDBJ whole genome shotgun (WGS) entry which is preliminary data.</text>
</comment>
<dbReference type="PANTHER" id="PTHR48023">
    <property type="entry name" value="D-XYLOSE-PROTON SYMPORTER-LIKE 2"/>
    <property type="match status" value="1"/>
</dbReference>
<dbReference type="Gene3D" id="1.20.1250.20">
    <property type="entry name" value="MFS general substrate transporter like domains"/>
    <property type="match status" value="1"/>
</dbReference>
<dbReference type="InterPro" id="IPR036259">
    <property type="entry name" value="MFS_trans_sf"/>
</dbReference>